<feature type="transmembrane region" description="Helical" evidence="1">
    <location>
        <begin position="27"/>
        <end position="55"/>
    </location>
</feature>
<dbReference type="Proteomes" id="UP000522163">
    <property type="component" value="Unassembled WGS sequence"/>
</dbReference>
<dbReference type="Pfam" id="PF04854">
    <property type="entry name" value="DUF624"/>
    <property type="match status" value="1"/>
</dbReference>
<evidence type="ECO:0000256" key="1">
    <source>
        <dbReference type="SAM" id="Phobius"/>
    </source>
</evidence>
<dbReference type="RefSeq" id="WP_183684667.1">
    <property type="nucleotide sequence ID" value="NZ_CAUQIH010000006.1"/>
</dbReference>
<organism evidence="2 3">
    <name type="scientific">Oribacterium sinus</name>
    <dbReference type="NCBI Taxonomy" id="237576"/>
    <lineage>
        <taxon>Bacteria</taxon>
        <taxon>Bacillati</taxon>
        <taxon>Bacillota</taxon>
        <taxon>Clostridia</taxon>
        <taxon>Lachnospirales</taxon>
        <taxon>Lachnospiraceae</taxon>
        <taxon>Oribacterium</taxon>
    </lineage>
</organism>
<dbReference type="EMBL" id="JACHHH010000012">
    <property type="protein sequence ID" value="MBB6042171.1"/>
    <property type="molecule type" value="Genomic_DNA"/>
</dbReference>
<comment type="caution">
    <text evidence="2">The sequence shown here is derived from an EMBL/GenBank/DDBJ whole genome shotgun (WGS) entry which is preliminary data.</text>
</comment>
<reference evidence="2 3" key="1">
    <citation type="submission" date="2020-08" db="EMBL/GenBank/DDBJ databases">
        <title>Genomic Encyclopedia of Type Strains, Phase IV (KMG-IV): sequencing the most valuable type-strain genomes for metagenomic binning, comparative biology and taxonomic classification.</title>
        <authorList>
            <person name="Goeker M."/>
        </authorList>
    </citation>
    <scope>NUCLEOTIDE SEQUENCE [LARGE SCALE GENOMIC DNA]</scope>
    <source>
        <strain evidence="2 3">DSM 17245</strain>
    </source>
</reference>
<protein>
    <submittedName>
        <fullName evidence="2">Putative membrane protein YesL</fullName>
    </submittedName>
</protein>
<evidence type="ECO:0000313" key="3">
    <source>
        <dbReference type="Proteomes" id="UP000522163"/>
    </source>
</evidence>
<keyword evidence="1" id="KW-0472">Membrane</keyword>
<feature type="transmembrane region" description="Helical" evidence="1">
    <location>
        <begin position="109"/>
        <end position="133"/>
    </location>
</feature>
<feature type="transmembrane region" description="Helical" evidence="1">
    <location>
        <begin position="182"/>
        <end position="202"/>
    </location>
</feature>
<accession>A0A7W9W1P6</accession>
<keyword evidence="1" id="KW-1133">Transmembrane helix</keyword>
<feature type="transmembrane region" description="Helical" evidence="1">
    <location>
        <begin position="154"/>
        <end position="176"/>
    </location>
</feature>
<name>A0A7W9W1P6_9FIRM</name>
<keyword evidence="1" id="KW-0812">Transmembrane</keyword>
<feature type="transmembrane region" description="Helical" evidence="1">
    <location>
        <begin position="76"/>
        <end position="97"/>
    </location>
</feature>
<dbReference type="GeneID" id="85015681"/>
<proteinExistence type="predicted"/>
<dbReference type="InterPro" id="IPR006938">
    <property type="entry name" value="DUF624"/>
</dbReference>
<evidence type="ECO:0000313" key="2">
    <source>
        <dbReference type="EMBL" id="MBB6042171.1"/>
    </source>
</evidence>
<dbReference type="AlphaFoldDB" id="A0A7W9W1P6"/>
<sequence>MFQGFFNYDNDVWRFVGRLADMMVLNLLWILFSLPIVTLGASTTALYYCTIKIVHEEDRGNFRMFMHSFKQNLKEGIILWMILLPILVILLLDHRFFTMIFADNTALRFLFRGITDALLLLWIFVFLYVWPLLSRFDNTWQRTLIHSLLMSIRHLPYTLGMIVADVLLVVGSYFLILFMPMFTPVFFVLGYPLIAWMNSAFFKRIFRLYEKKVEVRDPFEEKVYGKREKETESATEEEK</sequence>
<gene>
    <name evidence="2" type="ORF">HNQ46_002167</name>
</gene>